<evidence type="ECO:0000313" key="3">
    <source>
        <dbReference type="Proteomes" id="UP000053719"/>
    </source>
</evidence>
<dbReference type="InterPro" id="IPR000182">
    <property type="entry name" value="GNAT_dom"/>
</dbReference>
<accession>A0A0V8DXR4</accession>
<name>A0A0V8DXR4_LACLL</name>
<gene>
    <name evidence="2" type="ORF">M20_2312</name>
</gene>
<dbReference type="GO" id="GO:0016747">
    <property type="term" value="F:acyltransferase activity, transferring groups other than amino-acyl groups"/>
    <property type="evidence" value="ECO:0007669"/>
    <property type="project" value="InterPro"/>
</dbReference>
<sequence>MFLIKKLENPTQEEINCILDIWLNSNIEAHSFIPKDYWLNNYDDVKSALPKAELLVSYDLETITGFLGLIDGYIAGIFVKSKYRSLGIGSKLLDTAREHNNKLVLNVYSKNLKAIEFYSNNGFKKVKESIDLETNEPEYQFIWTKK</sequence>
<dbReference type="AlphaFoldDB" id="A0A0V8DXR4"/>
<organism evidence="2 3">
    <name type="scientific">Lactococcus lactis subsp. lactis</name>
    <name type="common">Streptococcus lactis</name>
    <dbReference type="NCBI Taxonomy" id="1360"/>
    <lineage>
        <taxon>Bacteria</taxon>
        <taxon>Bacillati</taxon>
        <taxon>Bacillota</taxon>
        <taxon>Bacilli</taxon>
        <taxon>Lactobacillales</taxon>
        <taxon>Streptococcaceae</taxon>
        <taxon>Lactococcus</taxon>
    </lineage>
</organism>
<dbReference type="RefSeq" id="WP_235586494.1">
    <property type="nucleotide sequence ID" value="NZ_LKLU01000132.1"/>
</dbReference>
<dbReference type="EMBL" id="LKLU01000132">
    <property type="protein sequence ID" value="KSU18358.1"/>
    <property type="molecule type" value="Genomic_DNA"/>
</dbReference>
<dbReference type="PATRIC" id="fig|1360.114.peg.1536"/>
<dbReference type="PROSITE" id="PS51186">
    <property type="entry name" value="GNAT"/>
    <property type="match status" value="1"/>
</dbReference>
<feature type="domain" description="N-acetyltransferase" evidence="1">
    <location>
        <begin position="5"/>
        <end position="146"/>
    </location>
</feature>
<dbReference type="InterPro" id="IPR016181">
    <property type="entry name" value="Acyl_CoA_acyltransferase"/>
</dbReference>
<keyword evidence="2" id="KW-0808">Transferase</keyword>
<dbReference type="CDD" id="cd04301">
    <property type="entry name" value="NAT_SF"/>
    <property type="match status" value="1"/>
</dbReference>
<dbReference type="Pfam" id="PF13508">
    <property type="entry name" value="Acetyltransf_7"/>
    <property type="match status" value="1"/>
</dbReference>
<evidence type="ECO:0000259" key="1">
    <source>
        <dbReference type="PROSITE" id="PS51186"/>
    </source>
</evidence>
<dbReference type="SUPFAM" id="SSF55729">
    <property type="entry name" value="Acyl-CoA N-acyltransferases (Nat)"/>
    <property type="match status" value="1"/>
</dbReference>
<evidence type="ECO:0000313" key="2">
    <source>
        <dbReference type="EMBL" id="KSU18358.1"/>
    </source>
</evidence>
<reference evidence="3" key="1">
    <citation type="submission" date="2015-10" db="EMBL/GenBank/DDBJ databases">
        <title>Draft Genome Sequences of 11 Lactococcus lactis subspecies cremoris strains.</title>
        <authorList>
            <person name="Wels M."/>
            <person name="Backus L."/>
            <person name="Boekhorst J."/>
            <person name="Dijkstra A."/>
            <person name="Beerthuizen M."/>
            <person name="Kelly W."/>
            <person name="Siezen R."/>
            <person name="Bachmann H."/>
            <person name="Van Hijum S."/>
        </authorList>
    </citation>
    <scope>NUCLEOTIDE SEQUENCE [LARGE SCALE GENOMIC DNA]</scope>
    <source>
        <strain evidence="3">M20</strain>
    </source>
</reference>
<comment type="caution">
    <text evidence="2">The sequence shown here is derived from an EMBL/GenBank/DDBJ whole genome shotgun (WGS) entry which is preliminary data.</text>
</comment>
<dbReference type="Proteomes" id="UP000053719">
    <property type="component" value="Unassembled WGS sequence"/>
</dbReference>
<protein>
    <submittedName>
        <fullName evidence="2">Acetyltransferase</fullName>
    </submittedName>
</protein>
<proteinExistence type="predicted"/>
<dbReference type="Gene3D" id="3.40.630.30">
    <property type="match status" value="1"/>
</dbReference>